<protein>
    <recommendedName>
        <fullName evidence="2 7">Acetate--CoA ligase</fullName>
        <ecNumber evidence="2 7">6.2.1.1</ecNumber>
    </recommendedName>
</protein>
<evidence type="ECO:0000313" key="12">
    <source>
        <dbReference type="Proteomes" id="UP000601361"/>
    </source>
</evidence>
<evidence type="ECO:0000256" key="6">
    <source>
        <dbReference type="ARBA" id="ARBA00022990"/>
    </source>
</evidence>
<dbReference type="InterPro" id="IPR000873">
    <property type="entry name" value="AMP-dep_synth/lig_dom"/>
</dbReference>
<dbReference type="InterPro" id="IPR032387">
    <property type="entry name" value="ACAS_N"/>
</dbReference>
<keyword evidence="3" id="KW-0436">Ligase</keyword>
<feature type="domain" description="AMP-dependent synthetase/ligase" evidence="8">
    <location>
        <begin position="74"/>
        <end position="458"/>
    </location>
</feature>
<dbReference type="Gene3D" id="3.30.300.30">
    <property type="match status" value="1"/>
</dbReference>
<keyword evidence="5" id="KW-0067">ATP-binding</keyword>
<feature type="domain" description="Acetyl-coenzyme A synthetase N-terminal" evidence="10">
    <location>
        <begin position="17"/>
        <end position="72"/>
    </location>
</feature>
<feature type="domain" description="AMP-binding enzyme C-terminal" evidence="9">
    <location>
        <begin position="522"/>
        <end position="604"/>
    </location>
</feature>
<accession>A0ABQ1WV15</accession>
<keyword evidence="6" id="KW-0007">Acetylation</keyword>
<dbReference type="Pfam" id="PF00501">
    <property type="entry name" value="AMP-binding"/>
    <property type="match status" value="1"/>
</dbReference>
<dbReference type="InterPro" id="IPR011904">
    <property type="entry name" value="Ac_CoA_lig"/>
</dbReference>
<evidence type="ECO:0000256" key="5">
    <source>
        <dbReference type="ARBA" id="ARBA00022840"/>
    </source>
</evidence>
<dbReference type="NCBIfam" id="TIGR02188">
    <property type="entry name" value="Ac_CoA_lig_AcsA"/>
    <property type="match status" value="1"/>
</dbReference>
<dbReference type="EC" id="6.2.1.1" evidence="2 7"/>
<dbReference type="PANTHER" id="PTHR24095:SF14">
    <property type="entry name" value="ACETYL-COENZYME A SYNTHETASE 1"/>
    <property type="match status" value="1"/>
</dbReference>
<dbReference type="PANTHER" id="PTHR24095">
    <property type="entry name" value="ACETYL-COENZYME A SYNTHETASE"/>
    <property type="match status" value="1"/>
</dbReference>
<evidence type="ECO:0000259" key="10">
    <source>
        <dbReference type="Pfam" id="PF16177"/>
    </source>
</evidence>
<reference evidence="12" key="1">
    <citation type="journal article" date="2019" name="Int. J. Syst. Evol. Microbiol.">
        <title>The Global Catalogue of Microorganisms (GCM) 10K type strain sequencing project: providing services to taxonomists for standard genome sequencing and annotation.</title>
        <authorList>
            <consortium name="The Broad Institute Genomics Platform"/>
            <consortium name="The Broad Institute Genome Sequencing Center for Infectious Disease"/>
            <person name="Wu L."/>
            <person name="Ma J."/>
        </authorList>
    </citation>
    <scope>NUCLEOTIDE SEQUENCE [LARGE SCALE GENOMIC DNA]</scope>
    <source>
        <strain evidence="12">CGMCC 1.12990</strain>
    </source>
</reference>
<comment type="similarity">
    <text evidence="1">Belongs to the ATP-dependent AMP-binding enzyme family.</text>
</comment>
<dbReference type="Pfam" id="PF13193">
    <property type="entry name" value="AMP-binding_C"/>
    <property type="match status" value="1"/>
</dbReference>
<dbReference type="InterPro" id="IPR042099">
    <property type="entry name" value="ANL_N_sf"/>
</dbReference>
<dbReference type="PROSITE" id="PS00455">
    <property type="entry name" value="AMP_BINDING"/>
    <property type="match status" value="1"/>
</dbReference>
<keyword evidence="12" id="KW-1185">Reference proteome</keyword>
<comment type="caution">
    <text evidence="11">The sequence shown here is derived from an EMBL/GenBank/DDBJ whole genome shotgun (WGS) entry which is preliminary data.</text>
</comment>
<evidence type="ECO:0000259" key="8">
    <source>
        <dbReference type="Pfam" id="PF00501"/>
    </source>
</evidence>
<organism evidence="11 12">
    <name type="scientific">Hymenobacter glacieicola</name>
    <dbReference type="NCBI Taxonomy" id="1562124"/>
    <lineage>
        <taxon>Bacteria</taxon>
        <taxon>Pseudomonadati</taxon>
        <taxon>Bacteroidota</taxon>
        <taxon>Cytophagia</taxon>
        <taxon>Cytophagales</taxon>
        <taxon>Hymenobacteraceae</taxon>
        <taxon>Hymenobacter</taxon>
    </lineage>
</organism>
<dbReference type="InterPro" id="IPR025110">
    <property type="entry name" value="AMP-bd_C"/>
</dbReference>
<sequence length="641" mass="71343">MPHSPTKHARIRTLEEYHAAYQLSTENPAQFWAEVAEPFTWRRKWDTVYTDDLKGGRNEWFQGARLNITENCLDRHLATRGNKLAIIYEPNDPKTRHLRLTYRELYQEVCRFANVLHNNGVEKGDRVCIYMPMIPQLAVAVLACARIGAIHSVIFAGFSATAIADRVNDAQASVVLTADGLNRGAKQIPVKRVVDEALETCPSVRRVIVTEHLGWPVHMQEGRDVWYHEEAEGVAKTCPAEEMEAEDPLFILYTSGSTGKPKGVVHSTAGYMIWADYTFRNVFQVEENDVYWCTADIGWVTGHSYLLYGPLLAGSTSLMFEGIPTYPDAGRFWEVIDKHSVSIFYTAPTAIRSLMAAPLDNVLSYSLDSLRVLGSVGEPINEEAWYWYYQHVGKERCPVVDTWWQTETGGMMISALAGITPSKPAHAGLPLPGVQPVLLTQEGQEIEGNDQEGYLAIKHGWPGIIRTTYGDHERAVQTYFGPYPGYYFTGDGARRDENGLYRIIGRVDDVINVSGHRFGTAEIENAINQNANVVESAVVGFPHDVKGQGIYAYVICRPGACEKESDKVHVEASIIETIVAEIGKIAKPDKIQIVSGLPKTRSGKIMRRILRKVAEGETSSLGDTTTLLDPAVVDEIISGRK</sequence>
<evidence type="ECO:0000259" key="9">
    <source>
        <dbReference type="Pfam" id="PF13193"/>
    </source>
</evidence>
<dbReference type="RefSeq" id="WP_188557698.1">
    <property type="nucleotide sequence ID" value="NZ_BMGS01000004.1"/>
</dbReference>
<dbReference type="CDD" id="cd05966">
    <property type="entry name" value="ACS"/>
    <property type="match status" value="1"/>
</dbReference>
<dbReference type="Gene3D" id="3.40.50.12780">
    <property type="entry name" value="N-terminal domain of ligase-like"/>
    <property type="match status" value="1"/>
</dbReference>
<evidence type="ECO:0000256" key="3">
    <source>
        <dbReference type="ARBA" id="ARBA00022598"/>
    </source>
</evidence>
<evidence type="ECO:0000256" key="7">
    <source>
        <dbReference type="NCBIfam" id="TIGR02188"/>
    </source>
</evidence>
<dbReference type="SUPFAM" id="SSF56801">
    <property type="entry name" value="Acetyl-CoA synthetase-like"/>
    <property type="match status" value="1"/>
</dbReference>
<evidence type="ECO:0000313" key="11">
    <source>
        <dbReference type="EMBL" id="GGG43787.1"/>
    </source>
</evidence>
<name>A0ABQ1WV15_9BACT</name>
<dbReference type="Proteomes" id="UP000601361">
    <property type="component" value="Unassembled WGS sequence"/>
</dbReference>
<keyword evidence="4" id="KW-0547">Nucleotide-binding</keyword>
<dbReference type="Pfam" id="PF16177">
    <property type="entry name" value="ACAS_N"/>
    <property type="match status" value="1"/>
</dbReference>
<dbReference type="EMBL" id="BMGS01000004">
    <property type="protein sequence ID" value="GGG43787.1"/>
    <property type="molecule type" value="Genomic_DNA"/>
</dbReference>
<dbReference type="InterPro" id="IPR020845">
    <property type="entry name" value="AMP-binding_CS"/>
</dbReference>
<dbReference type="NCBIfam" id="NF001208">
    <property type="entry name" value="PRK00174.1"/>
    <property type="match status" value="1"/>
</dbReference>
<dbReference type="InterPro" id="IPR045851">
    <property type="entry name" value="AMP-bd_C_sf"/>
</dbReference>
<proteinExistence type="inferred from homology"/>
<evidence type="ECO:0000256" key="1">
    <source>
        <dbReference type="ARBA" id="ARBA00006432"/>
    </source>
</evidence>
<gene>
    <name evidence="11" type="primary">acsA</name>
    <name evidence="11" type="ORF">GCM10011378_20190</name>
</gene>
<evidence type="ECO:0000256" key="2">
    <source>
        <dbReference type="ARBA" id="ARBA00013275"/>
    </source>
</evidence>
<evidence type="ECO:0000256" key="4">
    <source>
        <dbReference type="ARBA" id="ARBA00022741"/>
    </source>
</evidence>